<reference evidence="4" key="1">
    <citation type="submission" date="2021-02" db="EMBL/GenBank/DDBJ databases">
        <authorList>
            <person name="Nowell W R."/>
        </authorList>
    </citation>
    <scope>NUCLEOTIDE SEQUENCE</scope>
</reference>
<evidence type="ECO:0000256" key="2">
    <source>
        <dbReference type="SAM" id="Phobius"/>
    </source>
</evidence>
<proteinExistence type="predicted"/>
<comment type="caution">
    <text evidence="1">Lacks conserved residue(s) required for the propagation of feature annotation.</text>
</comment>
<keyword evidence="2" id="KW-0812">Transmembrane</keyword>
<feature type="transmembrane region" description="Helical" evidence="2">
    <location>
        <begin position="286"/>
        <end position="302"/>
    </location>
</feature>
<evidence type="ECO:0000259" key="3">
    <source>
        <dbReference type="PROSITE" id="PS50026"/>
    </source>
</evidence>
<keyword evidence="1" id="KW-1015">Disulfide bond</keyword>
<dbReference type="Gene3D" id="1.20.1070.10">
    <property type="entry name" value="Rhodopsin 7-helix transmembrane proteins"/>
    <property type="match status" value="1"/>
</dbReference>
<evidence type="ECO:0000313" key="4">
    <source>
        <dbReference type="EMBL" id="CAF4150275.1"/>
    </source>
</evidence>
<feature type="transmembrane region" description="Helical" evidence="2">
    <location>
        <begin position="228"/>
        <end position="256"/>
    </location>
</feature>
<evidence type="ECO:0000313" key="6">
    <source>
        <dbReference type="Proteomes" id="UP000663823"/>
    </source>
</evidence>
<dbReference type="Proteomes" id="UP000663874">
    <property type="component" value="Unassembled WGS sequence"/>
</dbReference>
<keyword evidence="2" id="KW-1133">Transmembrane helix</keyword>
<dbReference type="PROSITE" id="PS00022">
    <property type="entry name" value="EGF_1"/>
    <property type="match status" value="1"/>
</dbReference>
<sequence>MNNLTMLCSINICQNNGKCFLITNNTTTIPYCLCDKCFTGSQCEIEQYSKNLSIYGISKENKKDYSPYNERIIFGIFAIISFVSNLLSLQTFLFCKKIRITNLGIYLILYSLTGLIISMIHIIFAFLNLLYYFEEVSESNRLIQCAFLYLLQNSLVFCLQWLWLYVAVERGFIEYSYVSLYDSRRRSLISSILLFTLLPLSNILPILFGRKDYSYTSYNFCLLNFTSIGYTFYLIINYFSYIASPLSCTIACVFIFKHLIEHRRNLIDDESFRSSLILIASKHHDFFLPILVYCLLVSPQFILDNLMDCFRADSIVVFRTQIVTRLIFDSTLILTFFIYVYLSKLYLWEFWHTSPFGRFLIYVKKRLIN</sequence>
<comment type="caution">
    <text evidence="4">The sequence shown here is derived from an EMBL/GenBank/DDBJ whole genome shotgun (WGS) entry which is preliminary data.</text>
</comment>
<feature type="transmembrane region" description="Helical" evidence="2">
    <location>
        <begin position="107"/>
        <end position="127"/>
    </location>
</feature>
<protein>
    <recommendedName>
        <fullName evidence="3">EGF-like domain-containing protein</fullName>
    </recommendedName>
</protein>
<evidence type="ECO:0000313" key="5">
    <source>
        <dbReference type="EMBL" id="CAF4216418.1"/>
    </source>
</evidence>
<feature type="transmembrane region" description="Helical" evidence="2">
    <location>
        <begin position="72"/>
        <end position="95"/>
    </location>
</feature>
<feature type="disulfide bond" evidence="1">
    <location>
        <begin position="34"/>
        <end position="43"/>
    </location>
</feature>
<evidence type="ECO:0000256" key="1">
    <source>
        <dbReference type="PROSITE-ProRule" id="PRU00076"/>
    </source>
</evidence>
<keyword evidence="2" id="KW-0472">Membrane</keyword>
<gene>
    <name evidence="5" type="ORF">FNK824_LOCUS37028</name>
    <name evidence="4" type="ORF">OTI717_LOCUS36191</name>
</gene>
<organism evidence="4 6">
    <name type="scientific">Rotaria sordida</name>
    <dbReference type="NCBI Taxonomy" id="392033"/>
    <lineage>
        <taxon>Eukaryota</taxon>
        <taxon>Metazoa</taxon>
        <taxon>Spiralia</taxon>
        <taxon>Gnathifera</taxon>
        <taxon>Rotifera</taxon>
        <taxon>Eurotatoria</taxon>
        <taxon>Bdelloidea</taxon>
        <taxon>Philodinida</taxon>
        <taxon>Philodinidae</taxon>
        <taxon>Rotaria</taxon>
    </lineage>
</organism>
<dbReference type="AlphaFoldDB" id="A0A819Y0D9"/>
<dbReference type="Gene3D" id="2.10.25.10">
    <property type="entry name" value="Laminin"/>
    <property type="match status" value="1"/>
</dbReference>
<dbReference type="EMBL" id="CAJOBE010018018">
    <property type="protein sequence ID" value="CAF4216418.1"/>
    <property type="molecule type" value="Genomic_DNA"/>
</dbReference>
<keyword evidence="1" id="KW-0245">EGF-like domain</keyword>
<feature type="transmembrane region" description="Helical" evidence="2">
    <location>
        <begin position="147"/>
        <end position="168"/>
    </location>
</feature>
<dbReference type="SUPFAM" id="SSF57196">
    <property type="entry name" value="EGF/Laminin"/>
    <property type="match status" value="1"/>
</dbReference>
<name>A0A819Y0D9_9BILA</name>
<feature type="transmembrane region" description="Helical" evidence="2">
    <location>
        <begin position="188"/>
        <end position="208"/>
    </location>
</feature>
<dbReference type="Proteomes" id="UP000663823">
    <property type="component" value="Unassembled WGS sequence"/>
</dbReference>
<feature type="transmembrane region" description="Helical" evidence="2">
    <location>
        <begin position="322"/>
        <end position="342"/>
    </location>
</feature>
<dbReference type="EMBL" id="CAJOAX010014996">
    <property type="protein sequence ID" value="CAF4150275.1"/>
    <property type="molecule type" value="Genomic_DNA"/>
</dbReference>
<dbReference type="InterPro" id="IPR000742">
    <property type="entry name" value="EGF"/>
</dbReference>
<accession>A0A819Y0D9</accession>
<feature type="domain" description="EGF-like" evidence="3">
    <location>
        <begin position="4"/>
        <end position="44"/>
    </location>
</feature>
<dbReference type="PROSITE" id="PS50026">
    <property type="entry name" value="EGF_3"/>
    <property type="match status" value="1"/>
</dbReference>